<feature type="domain" description="Integrase catalytic" evidence="7">
    <location>
        <begin position="1"/>
        <end position="74"/>
    </location>
</feature>
<dbReference type="GO" id="GO:0015074">
    <property type="term" value="P:DNA integration"/>
    <property type="evidence" value="ECO:0007669"/>
    <property type="project" value="InterPro"/>
</dbReference>
<dbReference type="SUPFAM" id="SSF53098">
    <property type="entry name" value="Ribonuclease H-like"/>
    <property type="match status" value="1"/>
</dbReference>
<dbReference type="GO" id="GO:0016787">
    <property type="term" value="F:hydrolase activity"/>
    <property type="evidence" value="ECO:0007669"/>
    <property type="project" value="UniProtKB-KW"/>
</dbReference>
<accession>A0A7L0RX62</accession>
<evidence type="ECO:0000256" key="6">
    <source>
        <dbReference type="ARBA" id="ARBA00022918"/>
    </source>
</evidence>
<sequence length="95" mass="10762">IQHMTGIPHNPTGQGIVERVHQVIKANIAKQEAGMNTVERDPHKILSKVLFVMNLLSLTGNREAPPVSIHYDHHRALPESEIQVFYKDISTGQWF</sequence>
<dbReference type="InterPro" id="IPR012337">
    <property type="entry name" value="RNaseH-like_sf"/>
</dbReference>
<keyword evidence="9" id="KW-1185">Reference proteome</keyword>
<dbReference type="OrthoDB" id="9204471at2759"/>
<evidence type="ECO:0000259" key="7">
    <source>
        <dbReference type="PROSITE" id="PS50994"/>
    </source>
</evidence>
<organism evidence="8 9">
    <name type="scientific">Glaucidium brasilianum</name>
    <name type="common">Ferruginous pygmy-owl</name>
    <dbReference type="NCBI Taxonomy" id="78217"/>
    <lineage>
        <taxon>Eukaryota</taxon>
        <taxon>Metazoa</taxon>
        <taxon>Chordata</taxon>
        <taxon>Craniata</taxon>
        <taxon>Vertebrata</taxon>
        <taxon>Euteleostomi</taxon>
        <taxon>Archelosauria</taxon>
        <taxon>Archosauria</taxon>
        <taxon>Dinosauria</taxon>
        <taxon>Saurischia</taxon>
        <taxon>Theropoda</taxon>
        <taxon>Coelurosauria</taxon>
        <taxon>Aves</taxon>
        <taxon>Neognathae</taxon>
        <taxon>Neoaves</taxon>
        <taxon>Telluraves</taxon>
        <taxon>Strigiformes</taxon>
        <taxon>Strigidae</taxon>
        <taxon>Glaucidium</taxon>
    </lineage>
</organism>
<feature type="non-terminal residue" evidence="8">
    <location>
        <position position="95"/>
    </location>
</feature>
<evidence type="ECO:0000313" key="8">
    <source>
        <dbReference type="EMBL" id="NXL34984.1"/>
    </source>
</evidence>
<evidence type="ECO:0000256" key="2">
    <source>
        <dbReference type="ARBA" id="ARBA00022695"/>
    </source>
</evidence>
<dbReference type="PANTHER" id="PTHR41694:SF3">
    <property type="entry name" value="RNA-DIRECTED DNA POLYMERASE-RELATED"/>
    <property type="match status" value="1"/>
</dbReference>
<keyword evidence="6" id="KW-0695">RNA-directed DNA polymerase</keyword>
<dbReference type="Gene3D" id="3.30.420.10">
    <property type="entry name" value="Ribonuclease H-like superfamily/Ribonuclease H"/>
    <property type="match status" value="1"/>
</dbReference>
<evidence type="ECO:0000313" key="9">
    <source>
        <dbReference type="Proteomes" id="UP000591073"/>
    </source>
</evidence>
<keyword evidence="3" id="KW-0540">Nuclease</keyword>
<evidence type="ECO:0000256" key="5">
    <source>
        <dbReference type="ARBA" id="ARBA00022801"/>
    </source>
</evidence>
<comment type="caution">
    <text evidence="8">The sequence shown here is derived from an EMBL/GenBank/DDBJ whole genome shotgun (WGS) entry which is preliminary data.</text>
</comment>
<feature type="non-terminal residue" evidence="8">
    <location>
        <position position="1"/>
    </location>
</feature>
<protein>
    <submittedName>
        <fullName evidence="8">IGEB protein</fullName>
    </submittedName>
</protein>
<dbReference type="GO" id="GO:0003964">
    <property type="term" value="F:RNA-directed DNA polymerase activity"/>
    <property type="evidence" value="ECO:0007669"/>
    <property type="project" value="UniProtKB-KW"/>
</dbReference>
<dbReference type="GO" id="GO:0035613">
    <property type="term" value="F:RNA stem-loop binding"/>
    <property type="evidence" value="ECO:0007669"/>
    <property type="project" value="TreeGrafter"/>
</dbReference>
<keyword evidence="5" id="KW-0378">Hydrolase</keyword>
<dbReference type="Proteomes" id="UP000591073">
    <property type="component" value="Unassembled WGS sequence"/>
</dbReference>
<evidence type="ECO:0000256" key="3">
    <source>
        <dbReference type="ARBA" id="ARBA00022722"/>
    </source>
</evidence>
<evidence type="ECO:0000256" key="1">
    <source>
        <dbReference type="ARBA" id="ARBA00022679"/>
    </source>
</evidence>
<dbReference type="InterPro" id="IPR036397">
    <property type="entry name" value="RNaseH_sf"/>
</dbReference>
<keyword evidence="4" id="KW-0255">Endonuclease</keyword>
<dbReference type="AlphaFoldDB" id="A0A7L0RX62"/>
<dbReference type="GO" id="GO:0004519">
    <property type="term" value="F:endonuclease activity"/>
    <property type="evidence" value="ECO:0007669"/>
    <property type="project" value="UniProtKB-KW"/>
</dbReference>
<reference evidence="8 9" key="1">
    <citation type="submission" date="2019-09" db="EMBL/GenBank/DDBJ databases">
        <title>Bird 10,000 Genomes (B10K) Project - Family phase.</title>
        <authorList>
            <person name="Zhang G."/>
        </authorList>
    </citation>
    <scope>NUCLEOTIDE SEQUENCE [LARGE SCALE GENOMIC DNA]</scope>
    <source>
        <strain evidence="8">B10K-DU-008-63</strain>
    </source>
</reference>
<name>A0A7L0RX62_GLABR</name>
<dbReference type="InterPro" id="IPR001584">
    <property type="entry name" value="Integrase_cat-core"/>
</dbReference>
<proteinExistence type="predicted"/>
<dbReference type="PROSITE" id="PS50994">
    <property type="entry name" value="INTEGRASE"/>
    <property type="match status" value="1"/>
</dbReference>
<gene>
    <name evidence="8" type="primary">Iap</name>
    <name evidence="8" type="ORF">GLABRA_R15073</name>
</gene>
<evidence type="ECO:0000256" key="4">
    <source>
        <dbReference type="ARBA" id="ARBA00022759"/>
    </source>
</evidence>
<keyword evidence="2" id="KW-0548">Nucleotidyltransferase</keyword>
<keyword evidence="1" id="KW-0808">Transferase</keyword>
<dbReference type="PANTHER" id="PTHR41694">
    <property type="entry name" value="ENDOGENOUS RETROVIRUS GROUP K MEMBER POL PROTEIN"/>
    <property type="match status" value="1"/>
</dbReference>
<dbReference type="EMBL" id="VXAP01000338">
    <property type="protein sequence ID" value="NXL34984.1"/>
    <property type="molecule type" value="Genomic_DNA"/>
</dbReference>